<proteinExistence type="predicted"/>
<name>A0A0C9SXY3_PAXIN</name>
<dbReference type="OrthoDB" id="5627at2759"/>
<organism evidence="2 3">
    <name type="scientific">Paxillus involutus ATCC 200175</name>
    <dbReference type="NCBI Taxonomy" id="664439"/>
    <lineage>
        <taxon>Eukaryota</taxon>
        <taxon>Fungi</taxon>
        <taxon>Dikarya</taxon>
        <taxon>Basidiomycota</taxon>
        <taxon>Agaricomycotina</taxon>
        <taxon>Agaricomycetes</taxon>
        <taxon>Agaricomycetidae</taxon>
        <taxon>Boletales</taxon>
        <taxon>Paxilineae</taxon>
        <taxon>Paxillaceae</taxon>
        <taxon>Paxillus</taxon>
    </lineage>
</organism>
<accession>A0A0C9SXY3</accession>
<reference evidence="2 3" key="1">
    <citation type="submission" date="2014-06" db="EMBL/GenBank/DDBJ databases">
        <authorList>
            <consortium name="DOE Joint Genome Institute"/>
            <person name="Kuo A."/>
            <person name="Kohler A."/>
            <person name="Nagy L.G."/>
            <person name="Floudas D."/>
            <person name="Copeland A."/>
            <person name="Barry K.W."/>
            <person name="Cichocki N."/>
            <person name="Veneault-Fourrey C."/>
            <person name="LaButti K."/>
            <person name="Lindquist E.A."/>
            <person name="Lipzen A."/>
            <person name="Lundell T."/>
            <person name="Morin E."/>
            <person name="Murat C."/>
            <person name="Sun H."/>
            <person name="Tunlid A."/>
            <person name="Henrissat B."/>
            <person name="Grigoriev I.V."/>
            <person name="Hibbett D.S."/>
            <person name="Martin F."/>
            <person name="Nordberg H.P."/>
            <person name="Cantor M.N."/>
            <person name="Hua S.X."/>
        </authorList>
    </citation>
    <scope>NUCLEOTIDE SEQUENCE [LARGE SCALE GENOMIC DNA]</scope>
    <source>
        <strain evidence="2 3">ATCC 200175</strain>
    </source>
</reference>
<feature type="compositionally biased region" description="Basic and acidic residues" evidence="1">
    <location>
        <begin position="12"/>
        <end position="32"/>
    </location>
</feature>
<dbReference type="HOGENOM" id="CLU_912463_0_0_1"/>
<keyword evidence="3" id="KW-1185">Reference proteome</keyword>
<reference evidence="3" key="2">
    <citation type="submission" date="2015-01" db="EMBL/GenBank/DDBJ databases">
        <title>Evolutionary Origins and Diversification of the Mycorrhizal Mutualists.</title>
        <authorList>
            <consortium name="DOE Joint Genome Institute"/>
            <consortium name="Mycorrhizal Genomics Consortium"/>
            <person name="Kohler A."/>
            <person name="Kuo A."/>
            <person name="Nagy L.G."/>
            <person name="Floudas D."/>
            <person name="Copeland A."/>
            <person name="Barry K.W."/>
            <person name="Cichocki N."/>
            <person name="Veneault-Fourrey C."/>
            <person name="LaButti K."/>
            <person name="Lindquist E.A."/>
            <person name="Lipzen A."/>
            <person name="Lundell T."/>
            <person name="Morin E."/>
            <person name="Murat C."/>
            <person name="Riley R."/>
            <person name="Ohm R."/>
            <person name="Sun H."/>
            <person name="Tunlid A."/>
            <person name="Henrissat B."/>
            <person name="Grigoriev I.V."/>
            <person name="Hibbett D.S."/>
            <person name="Martin F."/>
        </authorList>
    </citation>
    <scope>NUCLEOTIDE SEQUENCE [LARGE SCALE GENOMIC DNA]</scope>
    <source>
        <strain evidence="3">ATCC 200175</strain>
    </source>
</reference>
<dbReference type="Proteomes" id="UP000053647">
    <property type="component" value="Unassembled WGS sequence"/>
</dbReference>
<feature type="region of interest" description="Disordered" evidence="1">
    <location>
        <begin position="1"/>
        <end position="32"/>
    </location>
</feature>
<evidence type="ECO:0000313" key="3">
    <source>
        <dbReference type="Proteomes" id="UP000053647"/>
    </source>
</evidence>
<gene>
    <name evidence="2" type="ORF">PAXINDRAFT_102730</name>
</gene>
<dbReference type="EMBL" id="KN819734">
    <property type="protein sequence ID" value="KIJ07970.1"/>
    <property type="molecule type" value="Genomic_DNA"/>
</dbReference>
<protein>
    <submittedName>
        <fullName evidence="2">Uncharacterized protein</fullName>
    </submittedName>
</protein>
<evidence type="ECO:0000313" key="2">
    <source>
        <dbReference type="EMBL" id="KIJ07970.1"/>
    </source>
</evidence>
<dbReference type="AlphaFoldDB" id="A0A0C9SXY3"/>
<sequence>MVFDSTQLRNIADTERAERQVAEERKEHKKVNNDEEHLVATRFYRPHLKQKTDAEICEMRSLLRVYVHGKTGNHRSQVRHKPSLTVARPPPLPLPASLAVPRRHLPRLPRLPRCHPPPSPLSCHSPRLAVTRRHSHPSPSLPSLALSHQTIMTESSDILTKDQLLFPTRDKTYYGLEAWYRALDDSHRVTPYPVWVVERITHHKYAWRRFQHELLMLQVAALDSTDQRRAYIAVGRTKRQPPGVSPPDLLSQIGIRGLADEVTVLAAPWSQPSVGLRSIFWEVDRRSPLISYTTAASIEVYYFTN</sequence>
<evidence type="ECO:0000256" key="1">
    <source>
        <dbReference type="SAM" id="MobiDB-lite"/>
    </source>
</evidence>